<dbReference type="CDD" id="cd07012">
    <property type="entry name" value="PBP2_Bug_TTT"/>
    <property type="match status" value="1"/>
</dbReference>
<reference evidence="1" key="1">
    <citation type="submission" date="2020-05" db="EMBL/GenBank/DDBJ databases">
        <authorList>
            <person name="Chiriac C."/>
            <person name="Salcher M."/>
            <person name="Ghai R."/>
            <person name="Kavagutti S V."/>
        </authorList>
    </citation>
    <scope>NUCLEOTIDE SEQUENCE</scope>
</reference>
<dbReference type="Gene3D" id="3.40.190.150">
    <property type="entry name" value="Bordetella uptake gene, domain 1"/>
    <property type="match status" value="1"/>
</dbReference>
<evidence type="ECO:0000313" key="2">
    <source>
        <dbReference type="EMBL" id="CAB4818326.1"/>
    </source>
</evidence>
<dbReference type="PANTHER" id="PTHR42928">
    <property type="entry name" value="TRICARBOXYLATE-BINDING PROTEIN"/>
    <property type="match status" value="1"/>
</dbReference>
<dbReference type="AlphaFoldDB" id="A0A6J6NCD8"/>
<dbReference type="EMBL" id="CAEZXG010000054">
    <property type="protein sequence ID" value="CAB4683849.1"/>
    <property type="molecule type" value="Genomic_DNA"/>
</dbReference>
<dbReference type="PANTHER" id="PTHR42928:SF5">
    <property type="entry name" value="BLR1237 PROTEIN"/>
    <property type="match status" value="1"/>
</dbReference>
<gene>
    <name evidence="1" type="ORF">UFOPK2359_00871</name>
    <name evidence="2" type="ORF">UFOPK3167_00116</name>
</gene>
<dbReference type="Gene3D" id="3.40.190.10">
    <property type="entry name" value="Periplasmic binding protein-like II"/>
    <property type="match status" value="1"/>
</dbReference>
<dbReference type="PIRSF" id="PIRSF017082">
    <property type="entry name" value="YflP"/>
    <property type="match status" value="1"/>
</dbReference>
<evidence type="ECO:0000313" key="1">
    <source>
        <dbReference type="EMBL" id="CAB4683849.1"/>
    </source>
</evidence>
<dbReference type="InterPro" id="IPR005064">
    <property type="entry name" value="BUG"/>
</dbReference>
<name>A0A6J6NCD8_9ZZZZ</name>
<accession>A0A6J6NCD8</accession>
<organism evidence="1">
    <name type="scientific">freshwater metagenome</name>
    <dbReference type="NCBI Taxonomy" id="449393"/>
    <lineage>
        <taxon>unclassified sequences</taxon>
        <taxon>metagenomes</taxon>
        <taxon>ecological metagenomes</taxon>
    </lineage>
</organism>
<dbReference type="SUPFAM" id="SSF53850">
    <property type="entry name" value="Periplasmic binding protein-like II"/>
    <property type="match status" value="1"/>
</dbReference>
<dbReference type="Pfam" id="PF03401">
    <property type="entry name" value="TctC"/>
    <property type="match status" value="1"/>
</dbReference>
<sequence length="326" mass="33572">MIKNKLKLGVAAVSIAGLLLNAPSASAATFPAKGKTITIIVPYDAGGGGDIGARMLAPYFKAAIGATNVEIVNKPGAGSQVGISALAAAAPDGYTIGFTHLPATITTYLDPTRAATYNLSKLTPLSMMVVVPTMLVVRGESKYTSLKDLLADAAAGSKVTISDSGILSDGHLATLQLQQQSGAKLQAVHSTGGAATTADVLGGQVSAGTLNVGGATNELVKSGKLRIIAMFSKTKDKTFPTAKTAKEQGYPIYCSTSRAISGPAGMSNTVVNKISTALRSAMANPEFMAKANAAGLYIQFMWPNQLQAYWLDMQTATIPLMALKNS</sequence>
<dbReference type="EMBL" id="CAFABF010000002">
    <property type="protein sequence ID" value="CAB4818326.1"/>
    <property type="molecule type" value="Genomic_DNA"/>
</dbReference>
<proteinExistence type="predicted"/>
<protein>
    <submittedName>
        <fullName evidence="1">Unannotated protein</fullName>
    </submittedName>
</protein>
<dbReference type="InterPro" id="IPR042100">
    <property type="entry name" value="Bug_dom1"/>
</dbReference>